<evidence type="ECO:0000259" key="2">
    <source>
        <dbReference type="Pfam" id="PF20434"/>
    </source>
</evidence>
<keyword evidence="1" id="KW-0378">Hydrolase</keyword>
<feature type="domain" description="BD-FAE-like" evidence="2">
    <location>
        <begin position="27"/>
        <end position="213"/>
    </location>
</feature>
<dbReference type="STRING" id="1714016.BA724_04095"/>
<reference evidence="3 4" key="1">
    <citation type="submission" date="2016-06" db="EMBL/GenBank/DDBJ databases">
        <title>Domibacillus iocasae genome sequencing.</title>
        <authorList>
            <person name="Verma A."/>
            <person name="Pal Y."/>
            <person name="Ojha A.K."/>
            <person name="Krishnamurthi S."/>
        </authorList>
    </citation>
    <scope>NUCLEOTIDE SEQUENCE [LARGE SCALE GENOMIC DNA]</scope>
    <source>
        <strain evidence="3 4">DSM 29979</strain>
    </source>
</reference>
<dbReference type="GO" id="GO:0016787">
    <property type="term" value="F:hydrolase activity"/>
    <property type="evidence" value="ECO:0007669"/>
    <property type="project" value="UniProtKB-KW"/>
</dbReference>
<comment type="caution">
    <text evidence="3">The sequence shown here is derived from an EMBL/GenBank/DDBJ whole genome shotgun (WGS) entry which is preliminary data.</text>
</comment>
<dbReference type="PANTHER" id="PTHR48081:SF6">
    <property type="entry name" value="PEPTIDASE S9 PROLYL OLIGOPEPTIDASE CATALYTIC DOMAIN-CONTAINING PROTEIN"/>
    <property type="match status" value="1"/>
</dbReference>
<accession>A0A1E7DQ29</accession>
<sequence>MIRLWEKEAPFQIEGEEIPYMMAYPAGTKRAPAMLIFPGGGYRRRADHEGEPVAKWLNSLGIHAFVVHYRVAPYKHPVPLLDASRAIRMIRQQAEKWNVDEKKVGVLGFSAGGHLASTLATKYDHGISSAVDQIEQQSSRPDVVVLGYPVVTFGEHRHEGSMENLLGLGSSGEQRLFLSNERHVTKDTPPAFLWHTAEDEPVPVENSLLFAGALSRAGVPFDLHVFQSGRHGLGLASDHSEAFLWTAVCEKWLRKQGF</sequence>
<protein>
    <submittedName>
        <fullName evidence="3">Esterase</fullName>
    </submittedName>
</protein>
<dbReference type="SUPFAM" id="SSF53474">
    <property type="entry name" value="alpha/beta-Hydrolases"/>
    <property type="match status" value="1"/>
</dbReference>
<proteinExistence type="predicted"/>
<dbReference type="Proteomes" id="UP000095658">
    <property type="component" value="Unassembled WGS sequence"/>
</dbReference>
<keyword evidence="4" id="KW-1185">Reference proteome</keyword>
<dbReference type="PANTHER" id="PTHR48081">
    <property type="entry name" value="AB HYDROLASE SUPERFAMILY PROTEIN C4A8.06C"/>
    <property type="match status" value="1"/>
</dbReference>
<evidence type="ECO:0000313" key="4">
    <source>
        <dbReference type="Proteomes" id="UP000095658"/>
    </source>
</evidence>
<dbReference type="Pfam" id="PF20434">
    <property type="entry name" value="BD-FAE"/>
    <property type="match status" value="1"/>
</dbReference>
<evidence type="ECO:0000256" key="1">
    <source>
        <dbReference type="ARBA" id="ARBA00022801"/>
    </source>
</evidence>
<dbReference type="InterPro" id="IPR029058">
    <property type="entry name" value="AB_hydrolase_fold"/>
</dbReference>
<dbReference type="RefSeq" id="WP_069938078.1">
    <property type="nucleotide sequence ID" value="NZ_MAMP01000020.1"/>
</dbReference>
<dbReference type="OrthoDB" id="9794725at2"/>
<dbReference type="Gene3D" id="3.40.50.1820">
    <property type="entry name" value="alpha/beta hydrolase"/>
    <property type="match status" value="1"/>
</dbReference>
<evidence type="ECO:0000313" key="3">
    <source>
        <dbReference type="EMBL" id="OES45197.1"/>
    </source>
</evidence>
<organism evidence="3 4">
    <name type="scientific">Domibacillus iocasae</name>
    <dbReference type="NCBI Taxonomy" id="1714016"/>
    <lineage>
        <taxon>Bacteria</taxon>
        <taxon>Bacillati</taxon>
        <taxon>Bacillota</taxon>
        <taxon>Bacilli</taxon>
        <taxon>Bacillales</taxon>
        <taxon>Bacillaceae</taxon>
        <taxon>Domibacillus</taxon>
    </lineage>
</organism>
<name>A0A1E7DQ29_9BACI</name>
<dbReference type="InterPro" id="IPR050300">
    <property type="entry name" value="GDXG_lipolytic_enzyme"/>
</dbReference>
<gene>
    <name evidence="3" type="ORF">BA724_04095</name>
</gene>
<dbReference type="InterPro" id="IPR049492">
    <property type="entry name" value="BD-FAE-like_dom"/>
</dbReference>
<dbReference type="EMBL" id="MAMP01000020">
    <property type="protein sequence ID" value="OES45197.1"/>
    <property type="molecule type" value="Genomic_DNA"/>
</dbReference>
<dbReference type="AlphaFoldDB" id="A0A1E7DQ29"/>